<accession>A0A369JWX4</accession>
<proteinExistence type="predicted"/>
<evidence type="ECO:0000313" key="2">
    <source>
        <dbReference type="EMBL" id="RDB26278.1"/>
    </source>
</evidence>
<feature type="compositionally biased region" description="Acidic residues" evidence="1">
    <location>
        <begin position="151"/>
        <end position="164"/>
    </location>
</feature>
<dbReference type="InParanoid" id="A0A369JWX4"/>
<feature type="region of interest" description="Disordered" evidence="1">
    <location>
        <begin position="144"/>
        <end position="167"/>
    </location>
</feature>
<dbReference type="Proteomes" id="UP000076154">
    <property type="component" value="Unassembled WGS sequence"/>
</dbReference>
<feature type="region of interest" description="Disordered" evidence="1">
    <location>
        <begin position="360"/>
        <end position="383"/>
    </location>
</feature>
<dbReference type="EMBL" id="LUEZ02000040">
    <property type="protein sequence ID" value="RDB26278.1"/>
    <property type="molecule type" value="Genomic_DNA"/>
</dbReference>
<dbReference type="OrthoDB" id="3064537at2759"/>
<sequence length="383" mass="41697">MSFAEIRARLLQIPSYLASKTFLSLIGWRREGMGNVLAVKKTGEKLVCVVVGQVIDERLCCGPVGNHTEKTSFPKSLDAAKNTFMLGKPLDPDFAKDFDTAVRNIKNWEGSIAMTDDRRHFVEVVGKETVLKFAAPCWEARDKALKPPGDNGDEVEEFNVDDETGNWPIPDDAREKFDIIKLTHRVVPLPIYDTDRSFVDSTHANAKLRDALVEVHFTVKHYSIRKSPAFDSFSGIVQQVSIIKPAGLQKPNPYRVNLRNGPVNIDAVMDNVPPVEQEADIQTKTTLQHPEGEPIQVHLANADASGPSTHAQCIPEAVTATLPLPATPAPTPAVTPAPTVTPAVPAVAEHASQYHNGVKHALENGSTPPAKRSRDKAPVVGAA</sequence>
<organism evidence="2 3">
    <name type="scientific">Hypsizygus marmoreus</name>
    <name type="common">White beech mushroom</name>
    <name type="synonym">Agaricus marmoreus</name>
    <dbReference type="NCBI Taxonomy" id="39966"/>
    <lineage>
        <taxon>Eukaryota</taxon>
        <taxon>Fungi</taxon>
        <taxon>Dikarya</taxon>
        <taxon>Basidiomycota</taxon>
        <taxon>Agaricomycotina</taxon>
        <taxon>Agaricomycetes</taxon>
        <taxon>Agaricomycetidae</taxon>
        <taxon>Agaricales</taxon>
        <taxon>Tricholomatineae</taxon>
        <taxon>Lyophyllaceae</taxon>
        <taxon>Hypsizygus</taxon>
    </lineage>
</organism>
<dbReference type="AlphaFoldDB" id="A0A369JWX4"/>
<keyword evidence="3" id="KW-1185">Reference proteome</keyword>
<evidence type="ECO:0000256" key="1">
    <source>
        <dbReference type="SAM" id="MobiDB-lite"/>
    </source>
</evidence>
<protein>
    <submittedName>
        <fullName evidence="2">Uncharacterized protein</fullName>
    </submittedName>
</protein>
<name>A0A369JWX4_HYPMA</name>
<gene>
    <name evidence="2" type="ORF">Hypma_006701</name>
</gene>
<evidence type="ECO:0000313" key="3">
    <source>
        <dbReference type="Proteomes" id="UP000076154"/>
    </source>
</evidence>
<comment type="caution">
    <text evidence="2">The sequence shown here is derived from an EMBL/GenBank/DDBJ whole genome shotgun (WGS) entry which is preliminary data.</text>
</comment>
<reference evidence="2" key="1">
    <citation type="submission" date="2018-04" db="EMBL/GenBank/DDBJ databases">
        <title>Whole genome sequencing of Hypsizygus marmoreus.</title>
        <authorList>
            <person name="Choi I.-G."/>
            <person name="Min B."/>
            <person name="Kim J.-G."/>
            <person name="Kim S."/>
            <person name="Oh Y.-L."/>
            <person name="Kong W.-S."/>
            <person name="Park H."/>
            <person name="Jeong J."/>
            <person name="Song E.-S."/>
        </authorList>
    </citation>
    <scope>NUCLEOTIDE SEQUENCE [LARGE SCALE GENOMIC DNA]</scope>
    <source>
        <strain evidence="2">51987-8</strain>
    </source>
</reference>